<dbReference type="InterPro" id="IPR002300">
    <property type="entry name" value="aa-tRNA-synth_Ia"/>
</dbReference>
<sequence>MSFLRLTQRLPQRSHTLSYRHASTQRSPLDFAKIETKWRKRWAEAPPFQQGTKDLADKPNYYVLSMFPYPSGLLHMGHVRVYTISDTLQRFRRMQGYNVLHPMGWDAFGLPAENAAIERGIHPAEWTTKNIAIMKEQMDKLMLDLDWSRELATCDPSYYRWTQYLFLELYKAGLAYQKEAVVNWDPVDQTVLANEQVDHEGRSWRSGALVERKKLKQWFFKVTEFADDLLKDLDLLENWPDRVKQMQRHWIGKSKGAEFNFPISSAKEVDPLTVFTSRPDTIFGVQYLVVSPEHPLIDKDRLPAEHAEEALAFVEGLKKVQGMEEAEQSKKGVFTGLYAKHPLTDENIPIYVASYVLSDYGTGAVMGVPAHDKRDWEFCQANKVVENVKFVVEPAIQEADKALPQDEPFTAQGVLTALSGKYQGMKSKEAMKLIVRDTMETGFGRPATQYRLKDWLLSRQRYWGAPIPIVHCPSCKVVPVPQEDLPVELPLNVAFSGRGASPLAGADDWVNCKCPKCQGPAKRETDTMDTFVDSSWYFMRFTDAHNKALPFDSIKASSQLPVDVYIGGVEHAILHLLYSRFFSKFLLKQGAYQTTPETKPGNGEPFNVLLTQGMVHGRTLKDPDTLRFLKPDEVDHSDPAHPKVKSTGKETLVTYEKMSKSKYNGVDPVAVVNEQGVDATRLHMLYKAPPSEVLEWDDTSIVGMQRWLSKVLKLAHSCSTTTQDTAIPPLDTMTDAERDLNRTAHQTIKQVTDALTTSFGFNTAISDLIKLTNAISASDVAATSPIYQNAVRSLVTMMAPMAPCMAEESWEALSPSPQTGVFQQTWPLWEEDALVKDTVDCVIQVNGKTRLTVPIPASLVANADQVEQLTRATPQGQKWLGNHSVRKAIVAKNGALVNFIV</sequence>
<protein>
    <recommendedName>
        <fullName evidence="4">leucine--tRNA ligase</fullName>
        <ecNumber evidence="4">6.1.1.4</ecNumber>
    </recommendedName>
    <alternativeName>
        <fullName evidence="10">Leucyl-tRNA synthetase</fullName>
    </alternativeName>
</protein>
<dbReference type="Pfam" id="PF08264">
    <property type="entry name" value="Anticodon_1"/>
    <property type="match status" value="1"/>
</dbReference>
<dbReference type="STRING" id="4829.A0A168PJD2"/>
<evidence type="ECO:0000256" key="8">
    <source>
        <dbReference type="ARBA" id="ARBA00022917"/>
    </source>
</evidence>
<dbReference type="Pfam" id="PF00133">
    <property type="entry name" value="tRNA-synt_1"/>
    <property type="match status" value="2"/>
</dbReference>
<dbReference type="InterPro" id="IPR025709">
    <property type="entry name" value="Leu_tRNA-synth_edit"/>
</dbReference>
<dbReference type="AlphaFoldDB" id="A0A168PJD2"/>
<keyword evidence="18" id="KW-1185">Reference proteome</keyword>
<dbReference type="CDD" id="cd07958">
    <property type="entry name" value="Anticodon_Ia_Leu_BEm"/>
    <property type="match status" value="1"/>
</dbReference>
<evidence type="ECO:0000259" key="16">
    <source>
        <dbReference type="Pfam" id="PF13603"/>
    </source>
</evidence>
<dbReference type="PROSITE" id="PS00178">
    <property type="entry name" value="AA_TRNA_LIGASE_I"/>
    <property type="match status" value="1"/>
</dbReference>
<gene>
    <name evidence="17" type="primary">ABSGL_08291.1 scaffold 9741</name>
</gene>
<dbReference type="PANTHER" id="PTHR43740:SF2">
    <property type="entry name" value="LEUCINE--TRNA LIGASE, MITOCHONDRIAL"/>
    <property type="match status" value="1"/>
</dbReference>
<evidence type="ECO:0000313" key="18">
    <source>
        <dbReference type="Proteomes" id="UP000078561"/>
    </source>
</evidence>
<proteinExistence type="inferred from homology"/>
<comment type="subcellular location">
    <subcellularLocation>
        <location evidence="2">Cytoplasm</location>
    </subcellularLocation>
    <subcellularLocation>
        <location evidence="1">Mitochondrion matrix</location>
    </subcellularLocation>
</comment>
<feature type="domain" description="Leucyl-tRNA synthetase editing" evidence="16">
    <location>
        <begin position="248"/>
        <end position="437"/>
    </location>
</feature>
<feature type="domain" description="Methionyl/Valyl/Leucyl/Isoleucyl-tRNA synthetase anticodon-binding" evidence="14">
    <location>
        <begin position="738"/>
        <end position="859"/>
    </location>
</feature>
<dbReference type="EMBL" id="LT553855">
    <property type="protein sequence ID" value="SAM02498.1"/>
    <property type="molecule type" value="Genomic_DNA"/>
</dbReference>
<evidence type="ECO:0000256" key="11">
    <source>
        <dbReference type="ARBA" id="ARBA00047469"/>
    </source>
</evidence>
<keyword evidence="5 12" id="KW-0436">Ligase</keyword>
<dbReference type="PANTHER" id="PTHR43740">
    <property type="entry name" value="LEUCYL-TRNA SYNTHETASE"/>
    <property type="match status" value="1"/>
</dbReference>
<evidence type="ECO:0000256" key="6">
    <source>
        <dbReference type="ARBA" id="ARBA00022741"/>
    </source>
</evidence>
<dbReference type="GO" id="GO:0006429">
    <property type="term" value="P:leucyl-tRNA aminoacylation"/>
    <property type="evidence" value="ECO:0007669"/>
    <property type="project" value="InterPro"/>
</dbReference>
<reference evidence="17" key="1">
    <citation type="submission" date="2016-04" db="EMBL/GenBank/DDBJ databases">
        <authorList>
            <person name="Evans L.H."/>
            <person name="Alamgir A."/>
            <person name="Owens N."/>
            <person name="Weber N.D."/>
            <person name="Virtaneva K."/>
            <person name="Barbian K."/>
            <person name="Babar A."/>
            <person name="Rosenke K."/>
        </authorList>
    </citation>
    <scope>NUCLEOTIDE SEQUENCE [LARGE SCALE GENOMIC DNA]</scope>
    <source>
        <strain evidence="17">CBS 101.48</strain>
    </source>
</reference>
<dbReference type="SUPFAM" id="SSF52374">
    <property type="entry name" value="Nucleotidylyl transferase"/>
    <property type="match status" value="1"/>
</dbReference>
<evidence type="ECO:0000256" key="5">
    <source>
        <dbReference type="ARBA" id="ARBA00022598"/>
    </source>
</evidence>
<comment type="similarity">
    <text evidence="3 12">Belongs to the class-I aminoacyl-tRNA synthetase family.</text>
</comment>
<dbReference type="InterPro" id="IPR002302">
    <property type="entry name" value="Leu-tRNA-ligase"/>
</dbReference>
<dbReference type="GO" id="GO:0002161">
    <property type="term" value="F:aminoacyl-tRNA deacylase activity"/>
    <property type="evidence" value="ECO:0007669"/>
    <property type="project" value="InterPro"/>
</dbReference>
<dbReference type="SUPFAM" id="SSF50677">
    <property type="entry name" value="ValRS/IleRS/LeuRS editing domain"/>
    <property type="match status" value="1"/>
</dbReference>
<dbReference type="FunCoup" id="A0A168PJD2">
    <property type="interactions" value="453"/>
</dbReference>
<evidence type="ECO:0000256" key="7">
    <source>
        <dbReference type="ARBA" id="ARBA00022840"/>
    </source>
</evidence>
<keyword evidence="6 12" id="KW-0547">Nucleotide-binding</keyword>
<dbReference type="GO" id="GO:0004823">
    <property type="term" value="F:leucine-tRNA ligase activity"/>
    <property type="evidence" value="ECO:0007669"/>
    <property type="project" value="UniProtKB-EC"/>
</dbReference>
<dbReference type="FunFam" id="3.40.50.620:FF:000003">
    <property type="entry name" value="Leucine--tRNA ligase"/>
    <property type="match status" value="1"/>
</dbReference>
<name>A0A168PJD2_ABSGL</name>
<keyword evidence="7 12" id="KW-0067">ATP-binding</keyword>
<keyword evidence="8 12" id="KW-0648">Protein biosynthesis</keyword>
<dbReference type="SUPFAM" id="SSF47323">
    <property type="entry name" value="Anticodon-binding domain of a subclass of class I aminoacyl-tRNA synthetases"/>
    <property type="match status" value="1"/>
</dbReference>
<dbReference type="EC" id="6.1.1.4" evidence="4"/>
<dbReference type="HAMAP" id="MF_00049_B">
    <property type="entry name" value="Leu_tRNA_synth_B"/>
    <property type="match status" value="1"/>
</dbReference>
<dbReference type="Gene3D" id="1.10.730.10">
    <property type="entry name" value="Isoleucyl-tRNA Synthetase, Domain 1"/>
    <property type="match status" value="1"/>
</dbReference>
<evidence type="ECO:0000256" key="10">
    <source>
        <dbReference type="ARBA" id="ARBA00030520"/>
    </source>
</evidence>
<evidence type="ECO:0000256" key="3">
    <source>
        <dbReference type="ARBA" id="ARBA00005594"/>
    </source>
</evidence>
<evidence type="ECO:0000256" key="12">
    <source>
        <dbReference type="RuleBase" id="RU363035"/>
    </source>
</evidence>
<dbReference type="OMA" id="GIEHACM"/>
<accession>A0A168PJD2</accession>
<organism evidence="17">
    <name type="scientific">Absidia glauca</name>
    <name type="common">Pin mould</name>
    <dbReference type="NCBI Taxonomy" id="4829"/>
    <lineage>
        <taxon>Eukaryota</taxon>
        <taxon>Fungi</taxon>
        <taxon>Fungi incertae sedis</taxon>
        <taxon>Mucoromycota</taxon>
        <taxon>Mucoromycotina</taxon>
        <taxon>Mucoromycetes</taxon>
        <taxon>Mucorales</taxon>
        <taxon>Cunninghamellaceae</taxon>
        <taxon>Absidia</taxon>
    </lineage>
</organism>
<evidence type="ECO:0000256" key="1">
    <source>
        <dbReference type="ARBA" id="ARBA00004305"/>
    </source>
</evidence>
<evidence type="ECO:0000259" key="14">
    <source>
        <dbReference type="Pfam" id="PF08264"/>
    </source>
</evidence>
<dbReference type="InterPro" id="IPR013155">
    <property type="entry name" value="M/V/L/I-tRNA-synth_anticd-bd"/>
</dbReference>
<feature type="domain" description="Aminoacyl-tRNA synthetase class Ia" evidence="13">
    <location>
        <begin position="656"/>
        <end position="692"/>
    </location>
</feature>
<dbReference type="InterPro" id="IPR009008">
    <property type="entry name" value="Val/Leu/Ile-tRNA-synth_edit"/>
</dbReference>
<dbReference type="GO" id="GO:0005759">
    <property type="term" value="C:mitochondrial matrix"/>
    <property type="evidence" value="ECO:0007669"/>
    <property type="project" value="UniProtKB-SubCell"/>
</dbReference>
<evidence type="ECO:0000313" key="17">
    <source>
        <dbReference type="EMBL" id="SAM02498.1"/>
    </source>
</evidence>
<keyword evidence="9 12" id="KW-0030">Aminoacyl-tRNA synthetase</keyword>
<dbReference type="InterPro" id="IPR009080">
    <property type="entry name" value="tRNAsynth_Ia_anticodon-bd"/>
</dbReference>
<evidence type="ECO:0000256" key="9">
    <source>
        <dbReference type="ARBA" id="ARBA00023146"/>
    </source>
</evidence>
<dbReference type="CDD" id="cd00812">
    <property type="entry name" value="LeuRS_core"/>
    <property type="match status" value="1"/>
</dbReference>
<evidence type="ECO:0000256" key="4">
    <source>
        <dbReference type="ARBA" id="ARBA00013164"/>
    </source>
</evidence>
<dbReference type="InParanoid" id="A0A168PJD2"/>
<evidence type="ECO:0000256" key="2">
    <source>
        <dbReference type="ARBA" id="ARBA00004496"/>
    </source>
</evidence>
<feature type="domain" description="Aminoacyl-tRNA synthetase class Ia" evidence="13">
    <location>
        <begin position="452"/>
        <end position="615"/>
    </location>
</feature>
<dbReference type="FunFam" id="3.40.50.620:FF:000100">
    <property type="entry name" value="probable leucine--tRNA ligase, mitochondrial"/>
    <property type="match status" value="1"/>
</dbReference>
<dbReference type="PRINTS" id="PR00985">
    <property type="entry name" value="TRNASYNTHLEU"/>
</dbReference>
<dbReference type="OrthoDB" id="15954at2759"/>
<dbReference type="GO" id="GO:0032543">
    <property type="term" value="P:mitochondrial translation"/>
    <property type="evidence" value="ECO:0007669"/>
    <property type="project" value="TreeGrafter"/>
</dbReference>
<dbReference type="InterPro" id="IPR001412">
    <property type="entry name" value="aa-tRNA-synth_I_CS"/>
</dbReference>
<evidence type="ECO:0000259" key="15">
    <source>
        <dbReference type="Pfam" id="PF09334"/>
    </source>
</evidence>
<feature type="domain" description="Methionyl/Leucyl tRNA synthetase" evidence="15">
    <location>
        <begin position="62"/>
        <end position="198"/>
    </location>
</feature>
<dbReference type="InterPro" id="IPR014729">
    <property type="entry name" value="Rossmann-like_a/b/a_fold"/>
</dbReference>
<dbReference type="NCBIfam" id="TIGR00396">
    <property type="entry name" value="leuS_bact"/>
    <property type="match status" value="1"/>
</dbReference>
<dbReference type="GO" id="GO:0005524">
    <property type="term" value="F:ATP binding"/>
    <property type="evidence" value="ECO:0007669"/>
    <property type="project" value="UniProtKB-KW"/>
</dbReference>
<dbReference type="Pfam" id="PF09334">
    <property type="entry name" value="tRNA-synt_1g"/>
    <property type="match status" value="1"/>
</dbReference>
<evidence type="ECO:0000259" key="13">
    <source>
        <dbReference type="Pfam" id="PF00133"/>
    </source>
</evidence>
<dbReference type="Gene3D" id="3.40.50.620">
    <property type="entry name" value="HUPs"/>
    <property type="match status" value="2"/>
</dbReference>
<dbReference type="Proteomes" id="UP000078561">
    <property type="component" value="Unassembled WGS sequence"/>
</dbReference>
<comment type="catalytic activity">
    <reaction evidence="11">
        <text>tRNA(Leu) + L-leucine + ATP = L-leucyl-tRNA(Leu) + AMP + diphosphate</text>
        <dbReference type="Rhea" id="RHEA:11688"/>
        <dbReference type="Rhea" id="RHEA-COMP:9613"/>
        <dbReference type="Rhea" id="RHEA-COMP:9622"/>
        <dbReference type="ChEBI" id="CHEBI:30616"/>
        <dbReference type="ChEBI" id="CHEBI:33019"/>
        <dbReference type="ChEBI" id="CHEBI:57427"/>
        <dbReference type="ChEBI" id="CHEBI:78442"/>
        <dbReference type="ChEBI" id="CHEBI:78494"/>
        <dbReference type="ChEBI" id="CHEBI:456215"/>
        <dbReference type="EC" id="6.1.1.4"/>
    </reaction>
</comment>
<dbReference type="FunFam" id="1.10.730.10:FF:000002">
    <property type="entry name" value="Leucine--tRNA ligase"/>
    <property type="match status" value="1"/>
</dbReference>
<dbReference type="InterPro" id="IPR015413">
    <property type="entry name" value="Methionyl/Leucyl_tRNA_Synth"/>
</dbReference>
<dbReference type="Pfam" id="PF13603">
    <property type="entry name" value="tRNA-synt_1_2"/>
    <property type="match status" value="1"/>
</dbReference>